<name>A0A4Y7TS25_COPMI</name>
<evidence type="ECO:0000313" key="2">
    <source>
        <dbReference type="EMBL" id="TEB36985.1"/>
    </source>
</evidence>
<keyword evidence="1" id="KW-0812">Transmembrane</keyword>
<sequence length="86" mass="9102">MFAVVYTPALFSPDAALASPLQSLASSLSAVVTPILTLRLLFKIKPRHIVGSQSLASGLEFASNPATSSTKNPDVQAFRCQSVLRV</sequence>
<evidence type="ECO:0000256" key="1">
    <source>
        <dbReference type="SAM" id="Phobius"/>
    </source>
</evidence>
<keyword evidence="3" id="KW-1185">Reference proteome</keyword>
<reference evidence="2 3" key="1">
    <citation type="journal article" date="2019" name="Nat. Ecol. Evol.">
        <title>Megaphylogeny resolves global patterns of mushroom evolution.</title>
        <authorList>
            <person name="Varga T."/>
            <person name="Krizsan K."/>
            <person name="Foldi C."/>
            <person name="Dima B."/>
            <person name="Sanchez-Garcia M."/>
            <person name="Sanchez-Ramirez S."/>
            <person name="Szollosi G.J."/>
            <person name="Szarkandi J.G."/>
            <person name="Papp V."/>
            <person name="Albert L."/>
            <person name="Andreopoulos W."/>
            <person name="Angelini C."/>
            <person name="Antonin V."/>
            <person name="Barry K.W."/>
            <person name="Bougher N.L."/>
            <person name="Buchanan P."/>
            <person name="Buyck B."/>
            <person name="Bense V."/>
            <person name="Catcheside P."/>
            <person name="Chovatia M."/>
            <person name="Cooper J."/>
            <person name="Damon W."/>
            <person name="Desjardin D."/>
            <person name="Finy P."/>
            <person name="Geml J."/>
            <person name="Haridas S."/>
            <person name="Hughes K."/>
            <person name="Justo A."/>
            <person name="Karasinski D."/>
            <person name="Kautmanova I."/>
            <person name="Kiss B."/>
            <person name="Kocsube S."/>
            <person name="Kotiranta H."/>
            <person name="LaButti K.M."/>
            <person name="Lechner B.E."/>
            <person name="Liimatainen K."/>
            <person name="Lipzen A."/>
            <person name="Lukacs Z."/>
            <person name="Mihaltcheva S."/>
            <person name="Morgado L.N."/>
            <person name="Niskanen T."/>
            <person name="Noordeloos M.E."/>
            <person name="Ohm R.A."/>
            <person name="Ortiz-Santana B."/>
            <person name="Ovrebo C."/>
            <person name="Racz N."/>
            <person name="Riley R."/>
            <person name="Savchenko A."/>
            <person name="Shiryaev A."/>
            <person name="Soop K."/>
            <person name="Spirin V."/>
            <person name="Szebenyi C."/>
            <person name="Tomsovsky M."/>
            <person name="Tulloss R.E."/>
            <person name="Uehling J."/>
            <person name="Grigoriev I.V."/>
            <person name="Vagvolgyi C."/>
            <person name="Papp T."/>
            <person name="Martin F.M."/>
            <person name="Miettinen O."/>
            <person name="Hibbett D.S."/>
            <person name="Nagy L.G."/>
        </authorList>
    </citation>
    <scope>NUCLEOTIDE SEQUENCE [LARGE SCALE GENOMIC DNA]</scope>
    <source>
        <strain evidence="2 3">FP101781</strain>
    </source>
</reference>
<evidence type="ECO:0000313" key="3">
    <source>
        <dbReference type="Proteomes" id="UP000298030"/>
    </source>
</evidence>
<proteinExistence type="predicted"/>
<keyword evidence="1" id="KW-0472">Membrane</keyword>
<gene>
    <name evidence="2" type="ORF">FA13DRAFT_1727320</name>
</gene>
<accession>A0A4Y7TS25</accession>
<dbReference type="EMBL" id="QPFP01000005">
    <property type="protein sequence ID" value="TEB36985.1"/>
    <property type="molecule type" value="Genomic_DNA"/>
</dbReference>
<feature type="transmembrane region" description="Helical" evidence="1">
    <location>
        <begin position="20"/>
        <end position="42"/>
    </location>
</feature>
<protein>
    <submittedName>
        <fullName evidence="2">Uncharacterized protein</fullName>
    </submittedName>
</protein>
<organism evidence="2 3">
    <name type="scientific">Coprinellus micaceus</name>
    <name type="common">Glistening ink-cap mushroom</name>
    <name type="synonym">Coprinus micaceus</name>
    <dbReference type="NCBI Taxonomy" id="71717"/>
    <lineage>
        <taxon>Eukaryota</taxon>
        <taxon>Fungi</taxon>
        <taxon>Dikarya</taxon>
        <taxon>Basidiomycota</taxon>
        <taxon>Agaricomycotina</taxon>
        <taxon>Agaricomycetes</taxon>
        <taxon>Agaricomycetidae</taxon>
        <taxon>Agaricales</taxon>
        <taxon>Agaricineae</taxon>
        <taxon>Psathyrellaceae</taxon>
        <taxon>Coprinellus</taxon>
    </lineage>
</organism>
<dbReference type="AlphaFoldDB" id="A0A4Y7TS25"/>
<comment type="caution">
    <text evidence="2">The sequence shown here is derived from an EMBL/GenBank/DDBJ whole genome shotgun (WGS) entry which is preliminary data.</text>
</comment>
<dbReference type="Proteomes" id="UP000298030">
    <property type="component" value="Unassembled WGS sequence"/>
</dbReference>
<keyword evidence="1" id="KW-1133">Transmembrane helix</keyword>